<dbReference type="Gene3D" id="3.90.1150.10">
    <property type="entry name" value="Aspartate Aminotransferase, domain 1"/>
    <property type="match status" value="1"/>
</dbReference>
<keyword evidence="1" id="KW-0663">Pyridoxal phosphate</keyword>
<organism evidence="3">
    <name type="scientific">uncultured Sphingomonadaceae bacterium</name>
    <dbReference type="NCBI Taxonomy" id="169976"/>
    <lineage>
        <taxon>Bacteria</taxon>
        <taxon>Pseudomonadati</taxon>
        <taxon>Pseudomonadota</taxon>
        <taxon>Alphaproteobacteria</taxon>
        <taxon>Sphingomonadales</taxon>
        <taxon>Sphingomonadaceae</taxon>
        <taxon>environmental samples</taxon>
    </lineage>
</organism>
<dbReference type="InterPro" id="IPR000192">
    <property type="entry name" value="Aminotrans_V_dom"/>
</dbReference>
<dbReference type="PANTHER" id="PTHR43586">
    <property type="entry name" value="CYSTEINE DESULFURASE"/>
    <property type="match status" value="1"/>
</dbReference>
<gene>
    <name evidence="3" type="ORF">AVDCRST_MAG91-1273</name>
</gene>
<dbReference type="AlphaFoldDB" id="A0A6J4STU1"/>
<dbReference type="InterPro" id="IPR015424">
    <property type="entry name" value="PyrdxlP-dep_Trfase"/>
</dbReference>
<dbReference type="PANTHER" id="PTHR43586:SF21">
    <property type="entry name" value="PYRIDOXAL PHOSPHATE (PLP)-DEPENDENT ASPARTATE AMINOTRANSFERASE SUPERFAMILY"/>
    <property type="match status" value="1"/>
</dbReference>
<reference evidence="3" key="1">
    <citation type="submission" date="2020-02" db="EMBL/GenBank/DDBJ databases">
        <authorList>
            <person name="Meier V. D."/>
        </authorList>
    </citation>
    <scope>NUCLEOTIDE SEQUENCE</scope>
    <source>
        <strain evidence="3">AVDCRST_MAG91</strain>
    </source>
</reference>
<feature type="domain" description="Aminotransferase class V" evidence="2">
    <location>
        <begin position="46"/>
        <end position="145"/>
    </location>
</feature>
<evidence type="ECO:0000256" key="1">
    <source>
        <dbReference type="ARBA" id="ARBA00022898"/>
    </source>
</evidence>
<proteinExistence type="predicted"/>
<protein>
    <recommendedName>
        <fullName evidence="2">Aminotransferase class V domain-containing protein</fullName>
    </recommendedName>
</protein>
<accession>A0A6J4STU1</accession>
<evidence type="ECO:0000313" key="3">
    <source>
        <dbReference type="EMBL" id="CAA9505093.1"/>
    </source>
</evidence>
<evidence type="ECO:0000259" key="2">
    <source>
        <dbReference type="Pfam" id="PF00266"/>
    </source>
</evidence>
<sequence>MRAVEHELVRHVASRSQALEHALPYAVPGPTVVPVVDREPLVAAMDGCIAHEHALGERLLVELAWIEGVTLYGRGDMDERIPTFAFTVFGHAPAAVARHLAMHGIFAWSRYFYSIETVAALGLADLGGLVRVRLCHYNSVKEVDAMLIALPKLPRLQPPTTSADY</sequence>
<dbReference type="InterPro" id="IPR015422">
    <property type="entry name" value="PyrdxlP-dep_Trfase_small"/>
</dbReference>
<name>A0A6J4STU1_9SPHN</name>
<dbReference type="Pfam" id="PF00266">
    <property type="entry name" value="Aminotran_5"/>
    <property type="match status" value="1"/>
</dbReference>
<dbReference type="SUPFAM" id="SSF53383">
    <property type="entry name" value="PLP-dependent transferases"/>
    <property type="match status" value="1"/>
</dbReference>
<dbReference type="EMBL" id="CADCVX010000260">
    <property type="protein sequence ID" value="CAA9505093.1"/>
    <property type="molecule type" value="Genomic_DNA"/>
</dbReference>